<feature type="transmembrane region" description="Helical" evidence="2">
    <location>
        <begin position="20"/>
        <end position="41"/>
    </location>
</feature>
<keyword evidence="2" id="KW-0812">Transmembrane</keyword>
<evidence type="ECO:0000256" key="1">
    <source>
        <dbReference type="SAM" id="MobiDB-lite"/>
    </source>
</evidence>
<dbReference type="PANTHER" id="PTHR40465">
    <property type="entry name" value="CHROMOSOME 1, WHOLE GENOME SHOTGUN SEQUENCE"/>
    <property type="match status" value="1"/>
</dbReference>
<feature type="transmembrane region" description="Helical" evidence="2">
    <location>
        <begin position="94"/>
        <end position="114"/>
    </location>
</feature>
<feature type="compositionally biased region" description="Acidic residues" evidence="1">
    <location>
        <begin position="412"/>
        <end position="452"/>
    </location>
</feature>
<feature type="transmembrane region" description="Helical" evidence="2">
    <location>
        <begin position="165"/>
        <end position="190"/>
    </location>
</feature>
<keyword evidence="4" id="KW-1185">Reference proteome</keyword>
<dbReference type="AlphaFoldDB" id="A0AAW0CAA6"/>
<feature type="compositionally biased region" description="Low complexity" evidence="1">
    <location>
        <begin position="359"/>
        <end position="373"/>
    </location>
</feature>
<comment type="caution">
    <text evidence="3">The sequence shown here is derived from an EMBL/GenBank/DDBJ whole genome shotgun (WGS) entry which is preliminary data.</text>
</comment>
<feature type="transmembrane region" description="Helical" evidence="2">
    <location>
        <begin position="233"/>
        <end position="255"/>
    </location>
</feature>
<gene>
    <name evidence="3" type="ORF">R3P38DRAFT_610571</name>
</gene>
<dbReference type="EMBL" id="JAWWNJ010000019">
    <property type="protein sequence ID" value="KAK7035928.1"/>
    <property type="molecule type" value="Genomic_DNA"/>
</dbReference>
<feature type="region of interest" description="Disordered" evidence="1">
    <location>
        <begin position="279"/>
        <end position="300"/>
    </location>
</feature>
<accession>A0AAW0CAA6</accession>
<dbReference type="PANTHER" id="PTHR40465:SF1">
    <property type="entry name" value="DUF6534 DOMAIN-CONTAINING PROTEIN"/>
    <property type="match status" value="1"/>
</dbReference>
<name>A0AAW0CAA6_9AGAR</name>
<proteinExistence type="predicted"/>
<keyword evidence="2" id="KW-1133">Transmembrane helix</keyword>
<keyword evidence="2" id="KW-0472">Membrane</keyword>
<evidence type="ECO:0000313" key="4">
    <source>
        <dbReference type="Proteomes" id="UP001362999"/>
    </source>
</evidence>
<evidence type="ECO:0000313" key="3">
    <source>
        <dbReference type="EMBL" id="KAK7035928.1"/>
    </source>
</evidence>
<sequence length="479" mass="53006">MSNDTSSWLSLTPASLAPLTVGTWANLVLFTLEIIGMINYFKTNRRRDGIFIKLAVSTNLLFDLLATIAICATAYVYVLTYWGDSEAIQKPHWLFTFVLFTSGLSVVISQSYMIRRYWKMTRQRAALAFLLLVLLATVTGIVGSAVLMAMHSSEAVKNMSVLRNAFMYLGLVAPTIGSALICPLLFWQTCKKGDTPSSRSKFIVGTLVECGLLSALVTAITFFTWSIQKSRELMIWIPFALILARVYSCTTLVALSRRSTIESSLAGMIEIRTTTSQFFDNKPKPAESRPQQMMKLSIPPPPVLEDADTFRLTRSLRIDPDDDSDTSSNISRNLNYELDAMDDARGNFSDRAISRLQAALRDASPSRRASAAASRRESSGGESHYSDAPSVYSEDGGEDAKSEAAGEGKAGEEEEEVEEEEEEEDEEEEEEEEDDVEDNDGNVVVEDDEDEFVPAKPSTGETNVEPQIPGKPWAGIPKW</sequence>
<feature type="transmembrane region" description="Helical" evidence="2">
    <location>
        <begin position="126"/>
        <end position="150"/>
    </location>
</feature>
<feature type="transmembrane region" description="Helical" evidence="2">
    <location>
        <begin position="61"/>
        <end position="82"/>
    </location>
</feature>
<feature type="transmembrane region" description="Helical" evidence="2">
    <location>
        <begin position="202"/>
        <end position="227"/>
    </location>
</feature>
<feature type="region of interest" description="Disordered" evidence="1">
    <location>
        <begin position="359"/>
        <end position="479"/>
    </location>
</feature>
<protein>
    <submittedName>
        <fullName evidence="3">Uncharacterized protein</fullName>
    </submittedName>
</protein>
<dbReference type="Proteomes" id="UP001362999">
    <property type="component" value="Unassembled WGS sequence"/>
</dbReference>
<feature type="compositionally biased region" description="Basic and acidic residues" evidence="1">
    <location>
        <begin position="398"/>
        <end position="411"/>
    </location>
</feature>
<reference evidence="3 4" key="1">
    <citation type="journal article" date="2024" name="J Genomics">
        <title>Draft genome sequencing and assembly of Favolaschia claudopus CIRM-BRFM 2984 isolated from oak limbs.</title>
        <authorList>
            <person name="Navarro D."/>
            <person name="Drula E."/>
            <person name="Chaduli D."/>
            <person name="Cazenave R."/>
            <person name="Ahrendt S."/>
            <person name="Wang J."/>
            <person name="Lipzen A."/>
            <person name="Daum C."/>
            <person name="Barry K."/>
            <person name="Grigoriev I.V."/>
            <person name="Favel A."/>
            <person name="Rosso M.N."/>
            <person name="Martin F."/>
        </authorList>
    </citation>
    <scope>NUCLEOTIDE SEQUENCE [LARGE SCALE GENOMIC DNA]</scope>
    <source>
        <strain evidence="3 4">CIRM-BRFM 2984</strain>
    </source>
</reference>
<evidence type="ECO:0000256" key="2">
    <source>
        <dbReference type="SAM" id="Phobius"/>
    </source>
</evidence>
<organism evidence="3 4">
    <name type="scientific">Favolaschia claudopus</name>
    <dbReference type="NCBI Taxonomy" id="2862362"/>
    <lineage>
        <taxon>Eukaryota</taxon>
        <taxon>Fungi</taxon>
        <taxon>Dikarya</taxon>
        <taxon>Basidiomycota</taxon>
        <taxon>Agaricomycotina</taxon>
        <taxon>Agaricomycetes</taxon>
        <taxon>Agaricomycetidae</taxon>
        <taxon>Agaricales</taxon>
        <taxon>Marasmiineae</taxon>
        <taxon>Mycenaceae</taxon>
        <taxon>Favolaschia</taxon>
    </lineage>
</organism>